<feature type="region of interest" description="Disordered" evidence="1">
    <location>
        <begin position="1"/>
        <end position="20"/>
    </location>
</feature>
<feature type="region of interest" description="Disordered" evidence="1">
    <location>
        <begin position="186"/>
        <end position="345"/>
    </location>
</feature>
<proteinExistence type="predicted"/>
<keyword evidence="2" id="KW-1185">Reference proteome</keyword>
<organism evidence="2 3">
    <name type="scientific">Branchiostoma floridae</name>
    <name type="common">Florida lancelet</name>
    <name type="synonym">Amphioxus</name>
    <dbReference type="NCBI Taxonomy" id="7739"/>
    <lineage>
        <taxon>Eukaryota</taxon>
        <taxon>Metazoa</taxon>
        <taxon>Chordata</taxon>
        <taxon>Cephalochordata</taxon>
        <taxon>Leptocardii</taxon>
        <taxon>Amphioxiformes</taxon>
        <taxon>Branchiostomatidae</taxon>
        <taxon>Branchiostoma</taxon>
    </lineage>
</organism>
<sequence>MGQSMGSPEGQHHQADGDESDGYQVMTVEEINKIQLGKLIIKYCGHEGTTDNEQTASLRRLLQRAITNLEPLQEQYPGVWRDAELKIFDLYGNGYVVKSGQGSVKFVVQITGKGDVELSKIKEESWWTSMKALFKRQDTQQLQIEGAPPEQSNASQSWLSSFLSFWPSNSGSQPREGQVEGVFQMVPGNHAEDGDGTPHGEPQAEAVSPMVPGSPGEDGDGTPHGGPQAEAVSPLVPGNHGENGDGTPHGEPQAEAVSPMVPGNHGENGDGTPHGEPQAEAVSPMVPGNHGENGDGTPHGEPQAEAVSPMVPGSPGEDGDGTPHGEPQAEAVSPMVPGNHVVDRA</sequence>
<name>A0A9J7HJT6_BRAFL</name>
<evidence type="ECO:0000313" key="2">
    <source>
        <dbReference type="Proteomes" id="UP000001554"/>
    </source>
</evidence>
<protein>
    <submittedName>
        <fullName evidence="3">Collagen alpha-1(XIX) chain-like</fullName>
    </submittedName>
</protein>
<dbReference type="GeneID" id="118405393"/>
<evidence type="ECO:0000313" key="3">
    <source>
        <dbReference type="RefSeq" id="XP_035660783.1"/>
    </source>
</evidence>
<dbReference type="RefSeq" id="XP_035660783.1">
    <property type="nucleotide sequence ID" value="XM_035804890.1"/>
</dbReference>
<accession>A0A9J7HJT6</accession>
<dbReference type="OrthoDB" id="9983348at2759"/>
<gene>
    <name evidence="3" type="primary">LOC118405393</name>
</gene>
<evidence type="ECO:0000256" key="1">
    <source>
        <dbReference type="SAM" id="MobiDB-lite"/>
    </source>
</evidence>
<reference evidence="3" key="2">
    <citation type="submission" date="2025-08" db="UniProtKB">
        <authorList>
            <consortium name="RefSeq"/>
        </authorList>
    </citation>
    <scope>IDENTIFICATION</scope>
    <source>
        <strain evidence="3">S238N-H82</strain>
        <tissue evidence="3">Testes</tissue>
    </source>
</reference>
<dbReference type="KEGG" id="bfo:118405393"/>
<reference evidence="2" key="1">
    <citation type="journal article" date="2020" name="Nat. Ecol. Evol.">
        <title>Deeply conserved synteny resolves early events in vertebrate evolution.</title>
        <authorList>
            <person name="Simakov O."/>
            <person name="Marletaz F."/>
            <person name="Yue J.X."/>
            <person name="O'Connell B."/>
            <person name="Jenkins J."/>
            <person name="Brandt A."/>
            <person name="Calef R."/>
            <person name="Tung C.H."/>
            <person name="Huang T.K."/>
            <person name="Schmutz J."/>
            <person name="Satoh N."/>
            <person name="Yu J.K."/>
            <person name="Putnam N.H."/>
            <person name="Green R.E."/>
            <person name="Rokhsar D.S."/>
        </authorList>
    </citation>
    <scope>NUCLEOTIDE SEQUENCE [LARGE SCALE GENOMIC DNA]</scope>
    <source>
        <strain evidence="2">S238N-H82</strain>
    </source>
</reference>
<dbReference type="Proteomes" id="UP000001554">
    <property type="component" value="Chromosome 18"/>
</dbReference>
<dbReference type="AlphaFoldDB" id="A0A9J7HJT6"/>